<evidence type="ECO:0000256" key="1">
    <source>
        <dbReference type="SAM" id="MobiDB-lite"/>
    </source>
</evidence>
<keyword evidence="3" id="KW-1185">Reference proteome</keyword>
<organism evidence="2 3">
    <name type="scientific">Geodia barretti</name>
    <name type="common">Barrett's horny sponge</name>
    <dbReference type="NCBI Taxonomy" id="519541"/>
    <lineage>
        <taxon>Eukaryota</taxon>
        <taxon>Metazoa</taxon>
        <taxon>Porifera</taxon>
        <taxon>Demospongiae</taxon>
        <taxon>Heteroscleromorpha</taxon>
        <taxon>Tetractinellida</taxon>
        <taxon>Astrophorina</taxon>
        <taxon>Geodiidae</taxon>
        <taxon>Geodia</taxon>
    </lineage>
</organism>
<name>A0AA35TL04_GEOBA</name>
<evidence type="ECO:0000313" key="2">
    <source>
        <dbReference type="EMBL" id="CAI8049862.1"/>
    </source>
</evidence>
<evidence type="ECO:0000313" key="3">
    <source>
        <dbReference type="Proteomes" id="UP001174909"/>
    </source>
</evidence>
<comment type="caution">
    <text evidence="2">The sequence shown here is derived from an EMBL/GenBank/DDBJ whole genome shotgun (WGS) entry which is preliminary data.</text>
</comment>
<dbReference type="Proteomes" id="UP001174909">
    <property type="component" value="Unassembled WGS sequence"/>
</dbReference>
<feature type="compositionally biased region" description="Low complexity" evidence="1">
    <location>
        <begin position="61"/>
        <end position="70"/>
    </location>
</feature>
<sequence>MATGGGTGGAQVCPLCNVVVEGGDQLQLHYLTSCAGYDLGGAGVGGDSRGKSPKPSPPPTTVVATASAGGATPGGTAPGNQVLVQFMWQPLTQMSYPKVTLLTSLGSGSIDLTIEPEGGHYCSEWVAVSSGTYEGQLVVGDSFINPVKAFSVGPAEEQIVVLEFEVSSDKGFDTGAGDMYMQENPSFNLPYSYEGAGGSYHDRDSPSHRPRRGKVGVAAGGDTVSNFDHRHHFKNEPSYLTTPPVYAHTQTTPPGPGDHTNSHRLTEEGFDPVVVKTKSGTTREFRHNCGVEKCFSTTYVYMKVKI</sequence>
<gene>
    <name evidence="2" type="ORF">GBAR_LOCUS27449</name>
</gene>
<proteinExistence type="predicted"/>
<dbReference type="AlphaFoldDB" id="A0AA35TL04"/>
<reference evidence="2" key="1">
    <citation type="submission" date="2023-03" db="EMBL/GenBank/DDBJ databases">
        <authorList>
            <person name="Steffen K."/>
            <person name="Cardenas P."/>
        </authorList>
    </citation>
    <scope>NUCLEOTIDE SEQUENCE</scope>
</reference>
<protein>
    <submittedName>
        <fullName evidence="2">Uncharacterized protein</fullName>
    </submittedName>
</protein>
<feature type="region of interest" description="Disordered" evidence="1">
    <location>
        <begin position="195"/>
        <end position="221"/>
    </location>
</feature>
<accession>A0AA35TL04</accession>
<dbReference type="EMBL" id="CASHTH010003821">
    <property type="protein sequence ID" value="CAI8049862.1"/>
    <property type="molecule type" value="Genomic_DNA"/>
</dbReference>
<feature type="region of interest" description="Disordered" evidence="1">
    <location>
        <begin position="45"/>
        <end position="76"/>
    </location>
</feature>